<dbReference type="eggNOG" id="ENOG502S1F3">
    <property type="taxonomic scope" value="Eukaryota"/>
</dbReference>
<dbReference type="AlphaFoldDB" id="U5CXR6"/>
<dbReference type="HOGENOM" id="CLU_128423_2_4_1"/>
<name>U5CXR6_AMBTC</name>
<evidence type="ECO:0000256" key="1">
    <source>
        <dbReference type="RuleBase" id="RU000628"/>
    </source>
</evidence>
<dbReference type="InterPro" id="IPR016140">
    <property type="entry name" value="Bifunc_inhib/LTP/seed_store"/>
</dbReference>
<keyword evidence="1" id="KW-0446">Lipid-binding</keyword>
<dbReference type="GO" id="GO:0008289">
    <property type="term" value="F:lipid binding"/>
    <property type="evidence" value="ECO:0007669"/>
    <property type="project" value="UniProtKB-KW"/>
</dbReference>
<feature type="signal peptide" evidence="2">
    <location>
        <begin position="1"/>
        <end position="22"/>
    </location>
</feature>
<feature type="chain" id="PRO_5004658755" description="Non-specific lipid-transfer protein" evidence="2">
    <location>
        <begin position="23"/>
        <end position="156"/>
    </location>
</feature>
<accession>U5CXR6</accession>
<dbReference type="PRINTS" id="PR00382">
    <property type="entry name" value="LIPIDTRNSFER"/>
</dbReference>
<comment type="similarity">
    <text evidence="1">Belongs to the plant LTP family.</text>
</comment>
<evidence type="ECO:0000256" key="2">
    <source>
        <dbReference type="SAM" id="SignalP"/>
    </source>
</evidence>
<dbReference type="SUPFAM" id="SSF47699">
    <property type="entry name" value="Bifunctional inhibitor/lipid-transfer protein/seed storage 2S albumin"/>
    <property type="match status" value="1"/>
</dbReference>
<dbReference type="PROSITE" id="PS00597">
    <property type="entry name" value="PLANT_LTP"/>
    <property type="match status" value="1"/>
</dbReference>
<evidence type="ECO:0000259" key="3">
    <source>
        <dbReference type="SMART" id="SM00499"/>
    </source>
</evidence>
<keyword evidence="2" id="KW-0732">Signal</keyword>
<organism evidence="4 5">
    <name type="scientific">Amborella trichopoda</name>
    <dbReference type="NCBI Taxonomy" id="13333"/>
    <lineage>
        <taxon>Eukaryota</taxon>
        <taxon>Viridiplantae</taxon>
        <taxon>Streptophyta</taxon>
        <taxon>Embryophyta</taxon>
        <taxon>Tracheophyta</taxon>
        <taxon>Spermatophyta</taxon>
        <taxon>Magnoliopsida</taxon>
        <taxon>Amborellales</taxon>
        <taxon>Amborellaceae</taxon>
        <taxon>Amborella</taxon>
    </lineage>
</organism>
<gene>
    <name evidence="4" type="ORF">AMTR_s00032p00024840</name>
</gene>
<evidence type="ECO:0000313" key="4">
    <source>
        <dbReference type="EMBL" id="ERN14760.1"/>
    </source>
</evidence>
<dbReference type="PANTHER" id="PTHR33076">
    <property type="entry name" value="NON-SPECIFIC LIPID-TRANSFER PROTEIN 2-RELATED"/>
    <property type="match status" value="1"/>
</dbReference>
<dbReference type="EMBL" id="KI392518">
    <property type="protein sequence ID" value="ERN14760.1"/>
    <property type="molecule type" value="Genomic_DNA"/>
</dbReference>
<dbReference type="OMA" id="MITNCET"/>
<dbReference type="CDD" id="cd01960">
    <property type="entry name" value="nsLTP1"/>
    <property type="match status" value="1"/>
</dbReference>
<comment type="function">
    <text evidence="1">Plant non-specific lipid-transfer proteins transfer phospholipids as well as galactolipids across membranes. May play a role in wax or cutin deposition in the cell walls of expanding epidermal cells and certain secretory tissues.</text>
</comment>
<reference evidence="5" key="1">
    <citation type="journal article" date="2013" name="Science">
        <title>The Amborella genome and the evolution of flowering plants.</title>
        <authorList>
            <consortium name="Amborella Genome Project"/>
        </authorList>
    </citation>
    <scope>NUCLEOTIDE SEQUENCE [LARGE SCALE GENOMIC DNA]</scope>
</reference>
<dbReference type="Proteomes" id="UP000017836">
    <property type="component" value="Unassembled WGS sequence"/>
</dbReference>
<keyword evidence="1" id="KW-0813">Transport</keyword>
<dbReference type="Gramene" id="ERN14760">
    <property type="protein sequence ID" value="ERN14760"/>
    <property type="gene ID" value="AMTR_s00032p00024840"/>
</dbReference>
<evidence type="ECO:0000313" key="5">
    <source>
        <dbReference type="Proteomes" id="UP000017836"/>
    </source>
</evidence>
<dbReference type="InterPro" id="IPR036312">
    <property type="entry name" value="Bifun_inhib/LTP/seed_sf"/>
</dbReference>
<keyword evidence="5" id="KW-1185">Reference proteome</keyword>
<dbReference type="SMART" id="SM00499">
    <property type="entry name" value="AAI"/>
    <property type="match status" value="1"/>
</dbReference>
<proteinExistence type="inferred from homology"/>
<feature type="domain" description="Bifunctional inhibitor/plant lipid transfer protein/seed storage helical" evidence="3">
    <location>
        <begin position="25"/>
        <end position="110"/>
    </location>
</feature>
<dbReference type="Gene3D" id="1.10.110.10">
    <property type="entry name" value="Plant lipid-transfer and hydrophobic proteins"/>
    <property type="match status" value="1"/>
</dbReference>
<dbReference type="GO" id="GO:0006869">
    <property type="term" value="P:lipid transport"/>
    <property type="evidence" value="ECO:0007669"/>
    <property type="project" value="InterPro"/>
</dbReference>
<sequence>MKLLYLLLSLGLLLSLSKTIDAITCPQVETSAASCLPYLSGSASYPAPSCCNGLKTIARAANTPGARKGICFCLKGAYNQFPGIKDTFVRQVAGKCGVNVGFSISVGTNCNTIGLDWLGVVIKVGTVFLANLTGLPEYKYHKIKQTRFLTDRPGVL</sequence>
<dbReference type="Pfam" id="PF00234">
    <property type="entry name" value="Tryp_alpha_amyl"/>
    <property type="match status" value="1"/>
</dbReference>
<dbReference type="InterPro" id="IPR000528">
    <property type="entry name" value="Plant_nsLTP"/>
</dbReference>
<protein>
    <recommendedName>
        <fullName evidence="1">Non-specific lipid-transfer protein</fullName>
    </recommendedName>
</protein>